<comment type="cofactor">
    <cofactor evidence="1 6">
        <name>pyridoxal 5'-phosphate</name>
        <dbReference type="ChEBI" id="CHEBI:597326"/>
    </cofactor>
</comment>
<dbReference type="SUPFAM" id="SSF53383">
    <property type="entry name" value="PLP-dependent transferases"/>
    <property type="match status" value="1"/>
</dbReference>
<dbReference type="CDD" id="cd00609">
    <property type="entry name" value="AAT_like"/>
    <property type="match status" value="1"/>
</dbReference>
<dbReference type="Proteomes" id="UP000451565">
    <property type="component" value="Unassembled WGS sequence"/>
</dbReference>
<accession>A0A843YY77</accession>
<dbReference type="EC" id="2.6.1.-" evidence="6"/>
<dbReference type="EMBL" id="WINI01000011">
    <property type="protein sequence ID" value="MQR02614.1"/>
    <property type="molecule type" value="Genomic_DNA"/>
</dbReference>
<sequence>MNLANLASRLDNIAPFHVMELAKMAAALEQQGRHIIHMGIGEPDFTAPPLVVAAATQAMNDGKMQYTSATGLPALRAAISDHYRSVYGLEITPSRIVVTAGASAALLLACAALVEKGAEVLMPDPSYPCNRHFVAAFDGVAQMIASGPEQRFQLSDEAVRLHWSAATRGVLLASPSNPTGTSILPDELAKILATVREKNGFAIVDEIYQGLTYDAQPFSALSLSDDVIVINSFSKYFNMTGWRLGWLVLPEKLVPQIEKLAQNLFICASSIAQHAALACFEPASLAIYEERKAEFKRRRDFLVPELIALGFKVPVIPDGAFYIYADCSALADDADHLVKGIMQEVGVSVVSGLDFGAFTAPNYIRLSYATSMENLQEAVRRLRKFFGKEDV</sequence>
<keyword evidence="5" id="KW-0663">Pyridoxal phosphate</keyword>
<comment type="similarity">
    <text evidence="2 6">Belongs to the class-I pyridoxal-phosphate-dependent aminotransferase family.</text>
</comment>
<evidence type="ECO:0000256" key="5">
    <source>
        <dbReference type="ARBA" id="ARBA00022898"/>
    </source>
</evidence>
<dbReference type="InterPro" id="IPR015424">
    <property type="entry name" value="PyrdxlP-dep_Trfase"/>
</dbReference>
<protein>
    <recommendedName>
        <fullName evidence="6">Aminotransferase</fullName>
        <ecNumber evidence="6">2.6.1.-</ecNumber>
    </recommendedName>
</protein>
<evidence type="ECO:0000313" key="9">
    <source>
        <dbReference type="Proteomes" id="UP000451565"/>
    </source>
</evidence>
<evidence type="ECO:0000313" key="8">
    <source>
        <dbReference type="EMBL" id="MQR02614.1"/>
    </source>
</evidence>
<dbReference type="RefSeq" id="WP_153236246.1">
    <property type="nucleotide sequence ID" value="NZ_WINI01000011.1"/>
</dbReference>
<evidence type="ECO:0000256" key="4">
    <source>
        <dbReference type="ARBA" id="ARBA00022679"/>
    </source>
</evidence>
<evidence type="ECO:0000256" key="3">
    <source>
        <dbReference type="ARBA" id="ARBA00022576"/>
    </source>
</evidence>
<name>A0A843YY77_9BURK</name>
<dbReference type="InterPro" id="IPR004838">
    <property type="entry name" value="NHTrfase_class1_PyrdxlP-BS"/>
</dbReference>
<organism evidence="8 9">
    <name type="scientific">Glaciimonas soli</name>
    <dbReference type="NCBI Taxonomy" id="2590999"/>
    <lineage>
        <taxon>Bacteria</taxon>
        <taxon>Pseudomonadati</taxon>
        <taxon>Pseudomonadota</taxon>
        <taxon>Betaproteobacteria</taxon>
        <taxon>Burkholderiales</taxon>
        <taxon>Oxalobacteraceae</taxon>
        <taxon>Glaciimonas</taxon>
    </lineage>
</organism>
<keyword evidence="9" id="KW-1185">Reference proteome</keyword>
<dbReference type="InterPro" id="IPR015421">
    <property type="entry name" value="PyrdxlP-dep_Trfase_major"/>
</dbReference>
<evidence type="ECO:0000256" key="2">
    <source>
        <dbReference type="ARBA" id="ARBA00007441"/>
    </source>
</evidence>
<dbReference type="PROSITE" id="PS00105">
    <property type="entry name" value="AA_TRANSFER_CLASS_1"/>
    <property type="match status" value="1"/>
</dbReference>
<proteinExistence type="inferred from homology"/>
<comment type="caution">
    <text evidence="8">The sequence shown here is derived from an EMBL/GenBank/DDBJ whole genome shotgun (WGS) entry which is preliminary data.</text>
</comment>
<keyword evidence="3 6" id="KW-0032">Aminotransferase</keyword>
<reference evidence="8 9" key="1">
    <citation type="submission" date="2019-10" db="EMBL/GenBank/DDBJ databases">
        <title>Glaciimonas soli sp. nov., a psychrophilic bacterium isolated from the forest soil of a high elevation mountain in Taiwan.</title>
        <authorList>
            <person name="Wang L.-T."/>
            <person name="Shieh W.Y."/>
        </authorList>
    </citation>
    <scope>NUCLEOTIDE SEQUENCE [LARGE SCALE GENOMIC DNA]</scope>
    <source>
        <strain evidence="8 9">GS1</strain>
    </source>
</reference>
<feature type="domain" description="Aminotransferase class I/classII large" evidence="7">
    <location>
        <begin position="34"/>
        <end position="382"/>
    </location>
</feature>
<dbReference type="Gene3D" id="3.40.640.10">
    <property type="entry name" value="Type I PLP-dependent aspartate aminotransferase-like (Major domain)"/>
    <property type="match status" value="1"/>
</dbReference>
<dbReference type="InterPro" id="IPR050596">
    <property type="entry name" value="AspAT/PAT-like"/>
</dbReference>
<dbReference type="Pfam" id="PF00155">
    <property type="entry name" value="Aminotran_1_2"/>
    <property type="match status" value="1"/>
</dbReference>
<evidence type="ECO:0000256" key="6">
    <source>
        <dbReference type="RuleBase" id="RU000481"/>
    </source>
</evidence>
<dbReference type="PANTHER" id="PTHR46383:SF2">
    <property type="entry name" value="AMINOTRANSFERASE"/>
    <property type="match status" value="1"/>
</dbReference>
<dbReference type="AlphaFoldDB" id="A0A843YY77"/>
<dbReference type="GO" id="GO:0006520">
    <property type="term" value="P:amino acid metabolic process"/>
    <property type="evidence" value="ECO:0007669"/>
    <property type="project" value="InterPro"/>
</dbReference>
<gene>
    <name evidence="8" type="ORF">GEV47_18210</name>
</gene>
<dbReference type="InterPro" id="IPR004839">
    <property type="entry name" value="Aminotransferase_I/II_large"/>
</dbReference>
<evidence type="ECO:0000256" key="1">
    <source>
        <dbReference type="ARBA" id="ARBA00001933"/>
    </source>
</evidence>
<dbReference type="NCBIfam" id="NF005601">
    <property type="entry name" value="PRK07337.1"/>
    <property type="match status" value="1"/>
</dbReference>
<evidence type="ECO:0000259" key="7">
    <source>
        <dbReference type="Pfam" id="PF00155"/>
    </source>
</evidence>
<dbReference type="OrthoDB" id="9803354at2"/>
<keyword evidence="4 6" id="KW-0808">Transferase</keyword>
<dbReference type="GO" id="GO:0008483">
    <property type="term" value="F:transaminase activity"/>
    <property type="evidence" value="ECO:0007669"/>
    <property type="project" value="UniProtKB-KW"/>
</dbReference>
<dbReference type="GO" id="GO:0030170">
    <property type="term" value="F:pyridoxal phosphate binding"/>
    <property type="evidence" value="ECO:0007669"/>
    <property type="project" value="InterPro"/>
</dbReference>
<dbReference type="PANTHER" id="PTHR46383">
    <property type="entry name" value="ASPARTATE AMINOTRANSFERASE"/>
    <property type="match status" value="1"/>
</dbReference>